<keyword evidence="2" id="KW-1185">Reference proteome</keyword>
<reference evidence="1 2" key="1">
    <citation type="submission" date="2018-07" db="EMBL/GenBank/DDBJ databases">
        <title>Halomonas montanilacus sp. nov., isolated from Lake Pengyan on Tibetan Plateau.</title>
        <authorList>
            <person name="Lu H."/>
            <person name="Xing P."/>
            <person name="Wu Q."/>
        </authorList>
    </citation>
    <scope>NUCLEOTIDE SEQUENCE [LARGE SCALE GENOMIC DNA]</scope>
    <source>
        <strain evidence="1 2">PYC7W</strain>
    </source>
</reference>
<gene>
    <name evidence="1" type="ORF">DU505_12800</name>
</gene>
<dbReference type="Proteomes" id="UP000252405">
    <property type="component" value="Unassembled WGS sequence"/>
</dbReference>
<dbReference type="InterPro" id="IPR022080">
    <property type="entry name" value="DUF3630"/>
</dbReference>
<protein>
    <submittedName>
        <fullName evidence="1">DUF3630 family protein</fullName>
    </submittedName>
</protein>
<proteinExistence type="predicted"/>
<dbReference type="OrthoDB" id="6950773at2"/>
<evidence type="ECO:0000313" key="2">
    <source>
        <dbReference type="Proteomes" id="UP000252405"/>
    </source>
</evidence>
<comment type="caution">
    <text evidence="1">The sequence shown here is derived from an EMBL/GenBank/DDBJ whole genome shotgun (WGS) entry which is preliminary data.</text>
</comment>
<dbReference type="RefSeq" id="WP_114479371.1">
    <property type="nucleotide sequence ID" value="NZ_QPII01000008.1"/>
</dbReference>
<organism evidence="1 2">
    <name type="scientific">Billgrantia montanilacus</name>
    <dbReference type="NCBI Taxonomy" id="2282305"/>
    <lineage>
        <taxon>Bacteria</taxon>
        <taxon>Pseudomonadati</taxon>
        <taxon>Pseudomonadota</taxon>
        <taxon>Gammaproteobacteria</taxon>
        <taxon>Oceanospirillales</taxon>
        <taxon>Halomonadaceae</taxon>
        <taxon>Billgrantia</taxon>
    </lineage>
</organism>
<accession>A0A368TWB5</accession>
<name>A0A368TWB5_9GAMM</name>
<dbReference type="AlphaFoldDB" id="A0A368TWB5"/>
<sequence length="105" mass="11619">MNGLVEKKVLDIELMKSGRSCLNLNSRVDWEGFPAYAESLARALGAKIQKKTDSFDIRIWELLIEGELIRLVFDDFPVMVSLESTSEAGDSILASVKSRLEGEAG</sequence>
<dbReference type="EMBL" id="QPII01000008">
    <property type="protein sequence ID" value="RCV88968.1"/>
    <property type="molecule type" value="Genomic_DNA"/>
</dbReference>
<dbReference type="Pfam" id="PF12305">
    <property type="entry name" value="DUF3630"/>
    <property type="match status" value="1"/>
</dbReference>
<evidence type="ECO:0000313" key="1">
    <source>
        <dbReference type="EMBL" id="RCV88968.1"/>
    </source>
</evidence>